<reference evidence="5" key="2">
    <citation type="submission" date="2018-05" db="EMBL/GenBank/DDBJ databases">
        <title>Genome Sequencing of selected type strains of the family Eggerthellaceae.</title>
        <authorList>
            <person name="Danylec N."/>
            <person name="Stoll D.A."/>
            <person name="Doetsch A."/>
            <person name="Huch M."/>
        </authorList>
    </citation>
    <scope>NUCLEOTIDE SEQUENCE [LARGE SCALE GENOMIC DNA]</scope>
    <source>
        <strain evidence="5">DSM 16107</strain>
    </source>
</reference>
<dbReference type="EMBL" id="PPTT01000039">
    <property type="protein sequence ID" value="RDB65385.1"/>
    <property type="molecule type" value="Genomic_DNA"/>
</dbReference>
<organism evidence="3 5">
    <name type="scientific">Eggerthella sinensis</name>
    <dbReference type="NCBI Taxonomy" id="242230"/>
    <lineage>
        <taxon>Bacteria</taxon>
        <taxon>Bacillati</taxon>
        <taxon>Actinomycetota</taxon>
        <taxon>Coriobacteriia</taxon>
        <taxon>Eggerthellales</taxon>
        <taxon>Eggerthellaceae</taxon>
        <taxon>Eggerthella</taxon>
    </lineage>
</organism>
<dbReference type="Proteomes" id="UP000270112">
    <property type="component" value="Unassembled WGS sequence"/>
</dbReference>
<dbReference type="EMBL" id="QICC01000038">
    <property type="protein sequence ID" value="RNM41381.1"/>
    <property type="molecule type" value="Genomic_DNA"/>
</dbReference>
<keyword evidence="4" id="KW-1185">Reference proteome</keyword>
<dbReference type="RefSeq" id="WP_114547705.1">
    <property type="nucleotide sequence ID" value="NZ_JAJCHC010000015.1"/>
</dbReference>
<dbReference type="Pfam" id="PF00534">
    <property type="entry name" value="Glycos_transf_1"/>
    <property type="match status" value="1"/>
</dbReference>
<evidence type="ECO:0000313" key="5">
    <source>
        <dbReference type="Proteomes" id="UP000270112"/>
    </source>
</evidence>
<proteinExistence type="predicted"/>
<feature type="domain" description="Glycosyl transferase family 1" evidence="1">
    <location>
        <begin position="177"/>
        <end position="337"/>
    </location>
</feature>
<name>A0A3N0IWK7_9ACTN</name>
<comment type="caution">
    <text evidence="3">The sequence shown here is derived from an EMBL/GenBank/DDBJ whole genome shotgun (WGS) entry which is preliminary data.</text>
</comment>
<evidence type="ECO:0000313" key="4">
    <source>
        <dbReference type="Proteomes" id="UP000253817"/>
    </source>
</evidence>
<dbReference type="Gene3D" id="3.40.50.2000">
    <property type="entry name" value="Glycogen Phosphorylase B"/>
    <property type="match status" value="2"/>
</dbReference>
<dbReference type="GO" id="GO:0016757">
    <property type="term" value="F:glycosyltransferase activity"/>
    <property type="evidence" value="ECO:0007669"/>
    <property type="project" value="InterPro"/>
</dbReference>
<dbReference type="InterPro" id="IPR001296">
    <property type="entry name" value="Glyco_trans_1"/>
</dbReference>
<sequence>MKKALYYIGPSFLGGGAERVIASISEFLVKHDIEVCIVVTKQRRVQYEIPTGVQMVEKYAQEDISPFQQIRVIRSLMKAHPEATFLSFLPHQNLYTLLAKTGLTNRVIVSVRNDPRHDFENSRLLPMLRDCLYKYADVIVFQTEDEAACFPRHVRDKGELIWNPLSQATPSPYFGPREKRVVSVGRLASQKNYPMALLAFAQFHKIHPDYTYEIFGEGFGSASQEEPLKQLVHELGLEQSVVFRGFSSEVNERVRTSAMFVMASRFEGLSNSMLEALSMGVPSICTRCDGGGAESVINDGINGFLVDVNDVEMMSKCMCRIVEEEELAASFSREAAKIRAQIDINVIGEKWLSILWGNNDR</sequence>
<dbReference type="PANTHER" id="PTHR12526">
    <property type="entry name" value="GLYCOSYLTRANSFERASE"/>
    <property type="match status" value="1"/>
</dbReference>
<accession>A0A3N0IWK7</accession>
<dbReference type="SUPFAM" id="SSF53756">
    <property type="entry name" value="UDP-Glycosyltransferase/glycogen phosphorylase"/>
    <property type="match status" value="1"/>
</dbReference>
<reference evidence="2 4" key="1">
    <citation type="journal article" date="2018" name="Elife">
        <title>Discovery and characterization of a prevalent human gut bacterial enzyme sufficient for the inactivation of a family of plant toxins.</title>
        <authorList>
            <person name="Koppel N."/>
            <person name="Bisanz J.E."/>
            <person name="Pandelia M.E."/>
            <person name="Turnbaugh P.J."/>
            <person name="Balskus E.P."/>
        </authorList>
    </citation>
    <scope>NUCLEOTIDE SEQUENCE [LARGE SCALE GENOMIC DNA]</scope>
    <source>
        <strain evidence="2 4">DSM 16107</strain>
    </source>
</reference>
<dbReference type="Proteomes" id="UP000253817">
    <property type="component" value="Unassembled WGS sequence"/>
</dbReference>
<evidence type="ECO:0000313" key="3">
    <source>
        <dbReference type="EMBL" id="RNM41381.1"/>
    </source>
</evidence>
<dbReference type="AlphaFoldDB" id="A0A3N0IWK7"/>
<dbReference type="OrthoDB" id="9790710at2"/>
<dbReference type="PANTHER" id="PTHR12526:SF630">
    <property type="entry name" value="GLYCOSYLTRANSFERASE"/>
    <property type="match status" value="1"/>
</dbReference>
<evidence type="ECO:0000313" key="2">
    <source>
        <dbReference type="EMBL" id="RDB65385.1"/>
    </source>
</evidence>
<reference evidence="3" key="3">
    <citation type="journal article" date="2019" name="Microbiol. Resour. Announc.">
        <title>Draft Genome Sequences of Type Strains of Gordonibacter faecihominis, Paraeggerthella hongkongensis, Parvibacter caecicola,Slackia equolifaciens, Slackia faecicanis, and Slackia isoflavoniconvertens.</title>
        <authorList>
            <person name="Danylec N."/>
            <person name="Stoll D.A."/>
            <person name="Dotsch A."/>
            <person name="Huch M."/>
        </authorList>
    </citation>
    <scope>NUCLEOTIDE SEQUENCE</scope>
    <source>
        <strain evidence="3">DSM 16107</strain>
    </source>
</reference>
<evidence type="ECO:0000259" key="1">
    <source>
        <dbReference type="Pfam" id="PF00534"/>
    </source>
</evidence>
<protein>
    <recommendedName>
        <fullName evidence="1">Glycosyl transferase family 1 domain-containing protein</fullName>
    </recommendedName>
</protein>
<gene>
    <name evidence="2" type="ORF">C1876_15915</name>
    <name evidence="3" type="ORF">DMP09_09890</name>
</gene>